<evidence type="ECO:0000313" key="3">
    <source>
        <dbReference type="EMBL" id="OBZ76861.1"/>
    </source>
</evidence>
<dbReference type="GO" id="GO:0051792">
    <property type="term" value="P:medium-chain fatty acid biosynthetic process"/>
    <property type="evidence" value="ECO:0007669"/>
    <property type="project" value="TreeGrafter"/>
</dbReference>
<dbReference type="InterPro" id="IPR000073">
    <property type="entry name" value="AB_hydrolase_1"/>
</dbReference>
<evidence type="ECO:0000313" key="4">
    <source>
        <dbReference type="Proteomes" id="UP000092993"/>
    </source>
</evidence>
<dbReference type="PANTHER" id="PTHR10794">
    <property type="entry name" value="ABHYDROLASE DOMAIN-CONTAINING PROTEIN"/>
    <property type="match status" value="1"/>
</dbReference>
<comment type="similarity">
    <text evidence="1">Belongs to the AB hydrolase superfamily. AB hydrolase 4 family.</text>
</comment>
<dbReference type="OrthoDB" id="5954035at2759"/>
<name>A0A1C7MIU9_GRIFR</name>
<dbReference type="GO" id="GO:0008126">
    <property type="term" value="F:acetylesterase activity"/>
    <property type="evidence" value="ECO:0007669"/>
    <property type="project" value="TreeGrafter"/>
</dbReference>
<sequence>MHLYSLSLYIVQVSLRSFLSIAHAVRRYWHYVSYDQYIPTLYFSEPTASSNVTVHGQEGLQVLTMREFLVSRCPSLAEGFHASWMLFNGHLQTVYNIFGDFSNVDEVVYDRKLLRLMDGGTISLDFTPTSDMQPLANDTPIIVAFHGMTGGSYEAYLRSILAPACASVAEGGLGYRAVVINFRGCAGTPVTSDQLYHCGTTDDARQALMYIAKRYPHARLIGVGFSLGANMLVRYLAQEGEHSRLVAGCALSCPWDLHAVSSRLSKGTWMEQVYSRALAQNLQNLVTTHSDALARNAAFAHVMPTILSLKSPSLLEFDALYTSQHTSHAAPFPFPNVREYYSWASSHNVLTDVRVPLLAINADDDPIVRDLPLDVGRSGLVVLAVTRGGGHLGWFTSRKRWWCGEHPRWVRKPVLEWLRAVGKDLSVDSPRGRPLCTVNGFISEVGRENIGCREIKGGGRITCDVVRAQRLAGL</sequence>
<evidence type="ECO:0000259" key="2">
    <source>
        <dbReference type="Pfam" id="PF00561"/>
    </source>
</evidence>
<dbReference type="EMBL" id="LUGG01000003">
    <property type="protein sequence ID" value="OBZ76861.1"/>
    <property type="molecule type" value="Genomic_DNA"/>
</dbReference>
<comment type="caution">
    <text evidence="3">The sequence shown here is derived from an EMBL/GenBank/DDBJ whole genome shotgun (WGS) entry which is preliminary data.</text>
</comment>
<dbReference type="GO" id="GO:0047372">
    <property type="term" value="F:monoacylglycerol lipase activity"/>
    <property type="evidence" value="ECO:0007669"/>
    <property type="project" value="TreeGrafter"/>
</dbReference>
<gene>
    <name evidence="3" type="ORF">A0H81_03440</name>
</gene>
<dbReference type="SUPFAM" id="SSF53474">
    <property type="entry name" value="alpha/beta-Hydrolases"/>
    <property type="match status" value="1"/>
</dbReference>
<keyword evidence="4" id="KW-1185">Reference proteome</keyword>
<dbReference type="OMA" id="LDWHGPH"/>
<reference evidence="3 4" key="1">
    <citation type="submission" date="2016-03" db="EMBL/GenBank/DDBJ databases">
        <title>Whole genome sequencing of Grifola frondosa 9006-11.</title>
        <authorList>
            <person name="Min B."/>
            <person name="Park H."/>
            <person name="Kim J.-G."/>
            <person name="Cho H."/>
            <person name="Oh Y.-L."/>
            <person name="Kong W.-S."/>
            <person name="Choi I.-G."/>
        </authorList>
    </citation>
    <scope>NUCLEOTIDE SEQUENCE [LARGE SCALE GENOMIC DNA]</scope>
    <source>
        <strain evidence="3 4">9006-11</strain>
    </source>
</reference>
<proteinExistence type="inferred from homology"/>
<dbReference type="STRING" id="5627.A0A1C7MIU9"/>
<dbReference type="InterPro" id="IPR029058">
    <property type="entry name" value="AB_hydrolase_fold"/>
</dbReference>
<accession>A0A1C7MIU9</accession>
<protein>
    <recommendedName>
        <fullName evidence="2">AB hydrolase-1 domain-containing protein</fullName>
    </recommendedName>
</protein>
<dbReference type="Gene3D" id="3.40.50.1820">
    <property type="entry name" value="alpha/beta hydrolase"/>
    <property type="match status" value="1"/>
</dbReference>
<dbReference type="PANTHER" id="PTHR10794:SF63">
    <property type="entry name" value="ALPHA_BETA HYDROLASE 1, ISOFORM A"/>
    <property type="match status" value="1"/>
</dbReference>
<evidence type="ECO:0000256" key="1">
    <source>
        <dbReference type="ARBA" id="ARBA00010884"/>
    </source>
</evidence>
<dbReference type="GO" id="GO:0051793">
    <property type="term" value="P:medium-chain fatty acid catabolic process"/>
    <property type="evidence" value="ECO:0007669"/>
    <property type="project" value="TreeGrafter"/>
</dbReference>
<dbReference type="InterPro" id="IPR050960">
    <property type="entry name" value="AB_hydrolase_4_sf"/>
</dbReference>
<dbReference type="AlphaFoldDB" id="A0A1C7MIU9"/>
<dbReference type="Pfam" id="PF00561">
    <property type="entry name" value="Abhydrolase_1"/>
    <property type="match status" value="1"/>
</dbReference>
<feature type="domain" description="AB hydrolase-1" evidence="2">
    <location>
        <begin position="140"/>
        <end position="369"/>
    </location>
</feature>
<dbReference type="Proteomes" id="UP000092993">
    <property type="component" value="Unassembled WGS sequence"/>
</dbReference>
<organism evidence="3 4">
    <name type="scientific">Grifola frondosa</name>
    <name type="common">Maitake</name>
    <name type="synonym">Polyporus frondosus</name>
    <dbReference type="NCBI Taxonomy" id="5627"/>
    <lineage>
        <taxon>Eukaryota</taxon>
        <taxon>Fungi</taxon>
        <taxon>Dikarya</taxon>
        <taxon>Basidiomycota</taxon>
        <taxon>Agaricomycotina</taxon>
        <taxon>Agaricomycetes</taxon>
        <taxon>Polyporales</taxon>
        <taxon>Grifolaceae</taxon>
        <taxon>Grifola</taxon>
    </lineage>
</organism>